<feature type="domain" description="SH3" evidence="3">
    <location>
        <begin position="64"/>
        <end position="127"/>
    </location>
</feature>
<evidence type="ECO:0000256" key="2">
    <source>
        <dbReference type="SAM" id="MobiDB-lite"/>
    </source>
</evidence>
<gene>
    <name evidence="4" type="ORF">H4R18_002468</name>
</gene>
<dbReference type="SMART" id="SM00326">
    <property type="entry name" value="SH3"/>
    <property type="match status" value="1"/>
</dbReference>
<dbReference type="SUPFAM" id="SSF50044">
    <property type="entry name" value="SH3-domain"/>
    <property type="match status" value="1"/>
</dbReference>
<comment type="caution">
    <text evidence="4">The sequence shown here is derived from an EMBL/GenBank/DDBJ whole genome shotgun (WGS) entry which is preliminary data.</text>
</comment>
<dbReference type="OrthoDB" id="5558834at2759"/>
<dbReference type="InterPro" id="IPR036028">
    <property type="entry name" value="SH3-like_dom_sf"/>
</dbReference>
<keyword evidence="5" id="KW-1185">Reference proteome</keyword>
<name>A0A9W8LHN7_9FUNG</name>
<evidence type="ECO:0000256" key="1">
    <source>
        <dbReference type="ARBA" id="ARBA00022443"/>
    </source>
</evidence>
<protein>
    <recommendedName>
        <fullName evidence="3">SH3 domain-containing protein</fullName>
    </recommendedName>
</protein>
<organism evidence="4 5">
    <name type="scientific">Coemansia javaensis</name>
    <dbReference type="NCBI Taxonomy" id="2761396"/>
    <lineage>
        <taxon>Eukaryota</taxon>
        <taxon>Fungi</taxon>
        <taxon>Fungi incertae sedis</taxon>
        <taxon>Zoopagomycota</taxon>
        <taxon>Kickxellomycotina</taxon>
        <taxon>Kickxellomycetes</taxon>
        <taxon>Kickxellales</taxon>
        <taxon>Kickxellaceae</taxon>
        <taxon>Coemansia</taxon>
    </lineage>
</organism>
<dbReference type="Gene3D" id="2.30.30.40">
    <property type="entry name" value="SH3 Domains"/>
    <property type="match status" value="1"/>
</dbReference>
<proteinExistence type="predicted"/>
<evidence type="ECO:0000313" key="5">
    <source>
        <dbReference type="Proteomes" id="UP001140217"/>
    </source>
</evidence>
<sequence length="156" mass="17251">MATMTAMMTTAATTSTTTTAAAAAAAARSTRTTTGGNSFTRRHAQLCRQQAGRRNRHMLSVDTEFVIVHTDFMVKCSGTLSVRRGDIIRVHRDGTGHPEWWTGTIVKSYYGSQGTGHFFTVLTEPYTFMDNRIAARIPMALFDSAGNFRHASKKRR</sequence>
<dbReference type="AlphaFoldDB" id="A0A9W8LHN7"/>
<feature type="region of interest" description="Disordered" evidence="2">
    <location>
        <begin position="22"/>
        <end position="42"/>
    </location>
</feature>
<dbReference type="EMBL" id="JANBUL010000082">
    <property type="protein sequence ID" value="KAJ2782100.1"/>
    <property type="molecule type" value="Genomic_DNA"/>
</dbReference>
<dbReference type="InterPro" id="IPR001452">
    <property type="entry name" value="SH3_domain"/>
</dbReference>
<keyword evidence="1" id="KW-0728">SH3 domain</keyword>
<evidence type="ECO:0000313" key="4">
    <source>
        <dbReference type="EMBL" id="KAJ2782100.1"/>
    </source>
</evidence>
<dbReference type="Proteomes" id="UP001140217">
    <property type="component" value="Unassembled WGS sequence"/>
</dbReference>
<accession>A0A9W8LHN7</accession>
<evidence type="ECO:0000259" key="3">
    <source>
        <dbReference type="SMART" id="SM00326"/>
    </source>
</evidence>
<reference evidence="4" key="1">
    <citation type="submission" date="2022-07" db="EMBL/GenBank/DDBJ databases">
        <title>Phylogenomic reconstructions and comparative analyses of Kickxellomycotina fungi.</title>
        <authorList>
            <person name="Reynolds N.K."/>
            <person name="Stajich J.E."/>
            <person name="Barry K."/>
            <person name="Grigoriev I.V."/>
            <person name="Crous P."/>
            <person name="Smith M.E."/>
        </authorList>
    </citation>
    <scope>NUCLEOTIDE SEQUENCE</scope>
    <source>
        <strain evidence="4">NBRC 105414</strain>
    </source>
</reference>
<feature type="compositionally biased region" description="Low complexity" evidence="2">
    <location>
        <begin position="22"/>
        <end position="34"/>
    </location>
</feature>